<accession>A0A8H6YS71</accession>
<feature type="region of interest" description="Disordered" evidence="1">
    <location>
        <begin position="431"/>
        <end position="455"/>
    </location>
</feature>
<proteinExistence type="predicted"/>
<dbReference type="EMBL" id="JACAZI010000003">
    <property type="protein sequence ID" value="KAF7366225.1"/>
    <property type="molecule type" value="Genomic_DNA"/>
</dbReference>
<dbReference type="OrthoDB" id="3063557at2759"/>
<evidence type="ECO:0000256" key="1">
    <source>
        <dbReference type="SAM" id="MobiDB-lite"/>
    </source>
</evidence>
<reference evidence="2" key="1">
    <citation type="submission" date="2020-05" db="EMBL/GenBank/DDBJ databases">
        <title>Mycena genomes resolve the evolution of fungal bioluminescence.</title>
        <authorList>
            <person name="Tsai I.J."/>
        </authorList>
    </citation>
    <scope>NUCLEOTIDE SEQUENCE</scope>
    <source>
        <strain evidence="2">CCC161011</strain>
    </source>
</reference>
<feature type="region of interest" description="Disordered" evidence="1">
    <location>
        <begin position="566"/>
        <end position="605"/>
    </location>
</feature>
<evidence type="ECO:0008006" key="4">
    <source>
        <dbReference type="Google" id="ProtNLM"/>
    </source>
</evidence>
<evidence type="ECO:0000313" key="2">
    <source>
        <dbReference type="EMBL" id="KAF7366225.1"/>
    </source>
</evidence>
<organism evidence="2 3">
    <name type="scientific">Mycena venus</name>
    <dbReference type="NCBI Taxonomy" id="2733690"/>
    <lineage>
        <taxon>Eukaryota</taxon>
        <taxon>Fungi</taxon>
        <taxon>Dikarya</taxon>
        <taxon>Basidiomycota</taxon>
        <taxon>Agaricomycotina</taxon>
        <taxon>Agaricomycetes</taxon>
        <taxon>Agaricomycetidae</taxon>
        <taxon>Agaricales</taxon>
        <taxon>Marasmiineae</taxon>
        <taxon>Mycenaceae</taxon>
        <taxon>Mycena</taxon>
    </lineage>
</organism>
<sequence length="605" mass="67861">MFGCTTMSNFMIAPAAPYDFRRIPLGDIDLQHEIHLDNDTGGVDRHCERARVRRLYSARVQGRQLHMTVAMYQGHGAEEEWQKDMARYKSVRHPNILQLWGAANLVPFQHFVDVCRPSPILTVYLYAYYHTEHDAADNYFLSVFQQPLKSTPYIRRPTGRLCADLVPSSTVPASWWNFGASDKIFCSRSQGIKTLDAPNPEDVAIDHLTMEDYQDVCFWDLARMRRMYSSDPVTLRPGAIIYCPCADNLEDLVEIASAPAELQILGWDNYLGGEKMGDGWTRFNSGDLINRTLDLYFLKRNYQSWLSQASHIFSRLQIRSNFEDYVLMEGVSFVVKISAAPAALPTGYLFLCPPKHFQTGPSSFRWPDYPAYWSLDPLGAERLGTEDATQLGFPSIELITKVNAVSWDERIYAGLHQFHQAKESDQYSVVSTDDGSEETQILTGEEPVSDTASEPDLSTRIAASPALAMPFDWQNTFSAMPKTAPHAPYFTNYRSPANFDGLVVAVTSAPAEPVYYGSTPTGRGPATWGEPSMSSFAAPSIDTTMCHFSMALGVGDVPNLPWATLSTQPPIPRQPHIPRPFNPLKRRLEVEESPEGQVPKRSKTA</sequence>
<gene>
    <name evidence="2" type="ORF">MVEN_00499700</name>
</gene>
<dbReference type="Proteomes" id="UP000620124">
    <property type="component" value="Unassembled WGS sequence"/>
</dbReference>
<dbReference type="AlphaFoldDB" id="A0A8H6YS71"/>
<protein>
    <recommendedName>
        <fullName evidence="4">Protein kinase domain-containing protein</fullName>
    </recommendedName>
</protein>
<evidence type="ECO:0000313" key="3">
    <source>
        <dbReference type="Proteomes" id="UP000620124"/>
    </source>
</evidence>
<comment type="caution">
    <text evidence="2">The sequence shown here is derived from an EMBL/GenBank/DDBJ whole genome shotgun (WGS) entry which is preliminary data.</text>
</comment>
<feature type="compositionally biased region" description="Pro residues" evidence="1">
    <location>
        <begin position="569"/>
        <end position="581"/>
    </location>
</feature>
<feature type="compositionally biased region" description="Polar residues" evidence="1">
    <location>
        <begin position="431"/>
        <end position="442"/>
    </location>
</feature>
<keyword evidence="3" id="KW-1185">Reference proteome</keyword>
<name>A0A8H6YS71_9AGAR</name>